<comment type="function">
    <text evidence="9">Sigma factors are initiation factors that promote the attachment of RNA polymerase to specific initiation sites and are then released.</text>
</comment>
<keyword evidence="7 9" id="KW-0238">DNA-binding</keyword>
<accession>A0A7T2LLN2</accession>
<dbReference type="InterPro" id="IPR007634">
    <property type="entry name" value="RNA_pol_sigma_54_DNA-bd"/>
</dbReference>
<dbReference type="InterPro" id="IPR038709">
    <property type="entry name" value="RpoN_core-bd_sf"/>
</dbReference>
<proteinExistence type="inferred from homology"/>
<comment type="similarity">
    <text evidence="1 9">Belongs to the sigma-54 factor family.</text>
</comment>
<keyword evidence="2 9" id="KW-0240">DNA-directed RNA polymerase</keyword>
<organism evidence="13 14">
    <name type="scientific">Allosphingosinicella flava</name>
    <dbReference type="NCBI Taxonomy" id="2771430"/>
    <lineage>
        <taxon>Bacteria</taxon>
        <taxon>Pseudomonadati</taxon>
        <taxon>Pseudomonadota</taxon>
        <taxon>Alphaproteobacteria</taxon>
        <taxon>Sphingomonadales</taxon>
        <taxon>Sphingomonadaceae</taxon>
        <taxon>Allosphingosinicella</taxon>
    </lineage>
</organism>
<feature type="region of interest" description="Disordered" evidence="10">
    <location>
        <begin position="54"/>
        <end position="83"/>
    </location>
</feature>
<name>A0A7T2LLN2_9SPHN</name>
<evidence type="ECO:0000256" key="10">
    <source>
        <dbReference type="SAM" id="MobiDB-lite"/>
    </source>
</evidence>
<dbReference type="GO" id="GO:0001216">
    <property type="term" value="F:DNA-binding transcription activator activity"/>
    <property type="evidence" value="ECO:0007669"/>
    <property type="project" value="InterPro"/>
</dbReference>
<dbReference type="Gene3D" id="1.10.10.1330">
    <property type="entry name" value="RNA polymerase sigma-54 factor, core-binding domain"/>
    <property type="match status" value="1"/>
</dbReference>
<keyword evidence="8 9" id="KW-0804">Transcription</keyword>
<gene>
    <name evidence="13" type="primary">rpoN</name>
    <name evidence="13" type="ORF">IC614_09765</name>
</gene>
<evidence type="ECO:0000259" key="12">
    <source>
        <dbReference type="Pfam" id="PF04963"/>
    </source>
</evidence>
<keyword evidence="3 9" id="KW-0808">Transferase</keyword>
<evidence type="ECO:0000256" key="8">
    <source>
        <dbReference type="ARBA" id="ARBA00023163"/>
    </source>
</evidence>
<dbReference type="Pfam" id="PF04963">
    <property type="entry name" value="Sigma54_CBD"/>
    <property type="match status" value="1"/>
</dbReference>
<evidence type="ECO:0000256" key="4">
    <source>
        <dbReference type="ARBA" id="ARBA00022695"/>
    </source>
</evidence>
<keyword evidence="4 9" id="KW-0548">Nucleotidyltransferase</keyword>
<dbReference type="PRINTS" id="PR00045">
    <property type="entry name" value="SIGMA54FCT"/>
</dbReference>
<dbReference type="GO" id="GO:0000428">
    <property type="term" value="C:DNA-directed RNA polymerase complex"/>
    <property type="evidence" value="ECO:0007669"/>
    <property type="project" value="UniProtKB-KW"/>
</dbReference>
<evidence type="ECO:0000256" key="1">
    <source>
        <dbReference type="ARBA" id="ARBA00008798"/>
    </source>
</evidence>
<dbReference type="GO" id="GO:0006352">
    <property type="term" value="P:DNA-templated transcription initiation"/>
    <property type="evidence" value="ECO:0007669"/>
    <property type="project" value="InterPro"/>
</dbReference>
<dbReference type="PANTHER" id="PTHR32248:SF4">
    <property type="entry name" value="RNA POLYMERASE SIGMA-54 FACTOR"/>
    <property type="match status" value="1"/>
</dbReference>
<feature type="compositionally biased region" description="Basic and acidic residues" evidence="10">
    <location>
        <begin position="55"/>
        <end position="66"/>
    </location>
</feature>
<reference evidence="13 14" key="1">
    <citation type="submission" date="2020-11" db="EMBL/GenBank/DDBJ databases">
        <title>Genome seq and assembly of Sphingosinicella sp.</title>
        <authorList>
            <person name="Chhetri G."/>
        </authorList>
    </citation>
    <scope>NUCLEOTIDE SEQUENCE [LARGE SCALE GENOMIC DNA]</scope>
    <source>
        <strain evidence="13 14">UDD2</strain>
    </source>
</reference>
<dbReference type="RefSeq" id="WP_200971155.1">
    <property type="nucleotide sequence ID" value="NZ_CP065592.1"/>
</dbReference>
<dbReference type="PIRSF" id="PIRSF000774">
    <property type="entry name" value="RpoN"/>
    <property type="match status" value="1"/>
</dbReference>
<evidence type="ECO:0000313" key="13">
    <source>
        <dbReference type="EMBL" id="QPQ54609.1"/>
    </source>
</evidence>
<evidence type="ECO:0000256" key="6">
    <source>
        <dbReference type="ARBA" id="ARBA00023082"/>
    </source>
</evidence>
<keyword evidence="14" id="KW-1185">Reference proteome</keyword>
<evidence type="ECO:0000256" key="5">
    <source>
        <dbReference type="ARBA" id="ARBA00023015"/>
    </source>
</evidence>
<protein>
    <recommendedName>
        <fullName evidence="9">RNA polymerase sigma-54 factor</fullName>
    </recommendedName>
</protein>
<dbReference type="NCBIfam" id="TIGR02395">
    <property type="entry name" value="rpoN_sigma"/>
    <property type="match status" value="1"/>
</dbReference>
<dbReference type="EMBL" id="CP065592">
    <property type="protein sequence ID" value="QPQ54609.1"/>
    <property type="molecule type" value="Genomic_DNA"/>
</dbReference>
<keyword evidence="6 9" id="KW-0731">Sigma factor</keyword>
<dbReference type="GO" id="GO:0016987">
    <property type="term" value="F:sigma factor activity"/>
    <property type="evidence" value="ECO:0007669"/>
    <property type="project" value="UniProtKB-KW"/>
</dbReference>
<dbReference type="Proteomes" id="UP000594873">
    <property type="component" value="Chromosome"/>
</dbReference>
<sequence>MALGPRLDLRQSQSLVMTPQLQQAIRLLALSNLEIETFIAEELERNPLLESGGQEVRDRVEAPVRDEYEEVPEPDSIDHLGAGDGAGALDIDVSNENLHQDSAADAMGGTDGGLGLTGTSLGGSVDAPDFDSFASDEASLHDHLLSQAGAALSGADLMIAAAIIEQIDETGYLTVSLLDIADRLGVPKAEVERVLAAVQTFDPAGVAARSLSECLALQAKDADRYDPAMARLIDNLNYLAKGNLSALKRICGVDDEDLTDMIRELRAYDPKPGCRFEGGSRVEAVVPDVLVSRRGAGWSVELNGATLPRLLVNRTYYAELSGGAQDKKSKAWLSECLASANWLMKALDQRARTITRVATEIVKQQENFFLRGVAHLRPLTLRTIAEAVGMHESTISRVTSNKYLSCERGLFELKYFFTSGIQSADGGDAVSAEAVKSHIKTLIAGEGGKILSDDQLVDLLKARGFDIARRTVAKYREALGIGSSVQRRRQRALEGER</sequence>
<feature type="domain" description="RNA polymerase sigma factor 54 core-binding" evidence="12">
    <location>
        <begin position="130"/>
        <end position="316"/>
    </location>
</feature>
<evidence type="ECO:0000259" key="11">
    <source>
        <dbReference type="Pfam" id="PF04552"/>
    </source>
</evidence>
<dbReference type="AlphaFoldDB" id="A0A7T2LLN2"/>
<evidence type="ECO:0000256" key="3">
    <source>
        <dbReference type="ARBA" id="ARBA00022679"/>
    </source>
</evidence>
<feature type="domain" description="RNA polymerase sigma factor 54 DNA-binding" evidence="11">
    <location>
        <begin position="331"/>
        <end position="489"/>
    </location>
</feature>
<dbReference type="PROSITE" id="PS00718">
    <property type="entry name" value="SIGMA54_2"/>
    <property type="match status" value="1"/>
</dbReference>
<dbReference type="InterPro" id="IPR000394">
    <property type="entry name" value="RNA_pol_sigma_54"/>
</dbReference>
<dbReference type="NCBIfam" id="NF004596">
    <property type="entry name" value="PRK05932.1-3"/>
    <property type="match status" value="1"/>
</dbReference>
<dbReference type="PANTHER" id="PTHR32248">
    <property type="entry name" value="RNA POLYMERASE SIGMA-54 FACTOR"/>
    <property type="match status" value="1"/>
</dbReference>
<evidence type="ECO:0000256" key="9">
    <source>
        <dbReference type="PIRNR" id="PIRNR000774"/>
    </source>
</evidence>
<evidence type="ECO:0000256" key="7">
    <source>
        <dbReference type="ARBA" id="ARBA00023125"/>
    </source>
</evidence>
<dbReference type="PROSITE" id="PS50044">
    <property type="entry name" value="SIGMA54_3"/>
    <property type="match status" value="1"/>
</dbReference>
<dbReference type="InterPro" id="IPR007046">
    <property type="entry name" value="RNA_pol_sigma_54_core-bd"/>
</dbReference>
<dbReference type="Pfam" id="PF04552">
    <property type="entry name" value="Sigma54_DBD"/>
    <property type="match status" value="1"/>
</dbReference>
<dbReference type="NCBIfam" id="NF009118">
    <property type="entry name" value="PRK12469.1"/>
    <property type="match status" value="1"/>
</dbReference>
<dbReference type="GO" id="GO:0016779">
    <property type="term" value="F:nucleotidyltransferase activity"/>
    <property type="evidence" value="ECO:0007669"/>
    <property type="project" value="UniProtKB-KW"/>
</dbReference>
<dbReference type="Pfam" id="PF00309">
    <property type="entry name" value="Sigma54_AID"/>
    <property type="match status" value="1"/>
</dbReference>
<dbReference type="GO" id="GO:0003677">
    <property type="term" value="F:DNA binding"/>
    <property type="evidence" value="ECO:0007669"/>
    <property type="project" value="UniProtKB-KW"/>
</dbReference>
<dbReference type="KEGG" id="sflv:IC614_09765"/>
<evidence type="ECO:0000256" key="2">
    <source>
        <dbReference type="ARBA" id="ARBA00022478"/>
    </source>
</evidence>
<keyword evidence="5 9" id="KW-0805">Transcription regulation</keyword>
<evidence type="ECO:0000313" key="14">
    <source>
        <dbReference type="Proteomes" id="UP000594873"/>
    </source>
</evidence>
<dbReference type="PROSITE" id="PS00717">
    <property type="entry name" value="SIGMA54_1"/>
    <property type="match status" value="1"/>
</dbReference>
<dbReference type="Gene3D" id="1.10.10.60">
    <property type="entry name" value="Homeodomain-like"/>
    <property type="match status" value="1"/>
</dbReference>